<evidence type="ECO:0000313" key="3">
    <source>
        <dbReference type="Proteomes" id="UP000016627"/>
    </source>
</evidence>
<dbReference type="InterPro" id="IPR003615">
    <property type="entry name" value="HNH_nuc"/>
</dbReference>
<protein>
    <recommendedName>
        <fullName evidence="1">HNH nuclease domain-containing protein</fullName>
    </recommendedName>
</protein>
<dbReference type="Gene3D" id="1.10.30.50">
    <property type="match status" value="1"/>
</dbReference>
<dbReference type="EMBL" id="ANNI01000009">
    <property type="protein sequence ID" value="ERJ25277.1"/>
    <property type="molecule type" value="Genomic_DNA"/>
</dbReference>
<dbReference type="SMART" id="SM00507">
    <property type="entry name" value="HNHc"/>
    <property type="match status" value="1"/>
</dbReference>
<feature type="domain" description="HNH nuclease" evidence="1">
    <location>
        <begin position="155"/>
        <end position="208"/>
    </location>
</feature>
<dbReference type="Proteomes" id="UP000016627">
    <property type="component" value="Unassembled WGS sequence"/>
</dbReference>
<name>U2F4W3_9BACT</name>
<organism evidence="2 3">
    <name type="scientific">Campylobacter concisus ATCC 51562</name>
    <dbReference type="NCBI Taxonomy" id="1242969"/>
    <lineage>
        <taxon>Bacteria</taxon>
        <taxon>Pseudomonadati</taxon>
        <taxon>Campylobacterota</taxon>
        <taxon>Epsilonproteobacteria</taxon>
        <taxon>Campylobacterales</taxon>
        <taxon>Campylobacteraceae</taxon>
        <taxon>Campylobacter</taxon>
    </lineage>
</organism>
<dbReference type="AlphaFoldDB" id="U2F4W3"/>
<proteinExistence type="predicted"/>
<accession>U2F4W3</accession>
<dbReference type="CDD" id="cd00085">
    <property type="entry name" value="HNHc"/>
    <property type="match status" value="1"/>
</dbReference>
<sequence>MKKNSKILSIIAYYLSEYDSRAINDLGFKNTAQAFEEISLLFGRNKNYIKLRRDEFDALPDSSSHRRGWKNRPPAKEVISIAGYLKGFSYTELTQLAKSFLKYEINLETVVVEQCDVLCDSETDVENIINFKDNASVIKLKEGLTAVRFYNRNIITSLKLLYKGKCQICNKVPSDLTDISEAHHIEYFSITQNNDANNIIILCPNHHRLIHRLNPKFDYETLSFLFPNGAVESVAIDFHLGHLK</sequence>
<dbReference type="eggNOG" id="ENOG502ZB6N">
    <property type="taxonomic scope" value="Bacteria"/>
</dbReference>
<comment type="caution">
    <text evidence="2">The sequence shown here is derived from an EMBL/GenBank/DDBJ whole genome shotgun (WGS) entry which is preliminary data.</text>
</comment>
<evidence type="ECO:0000313" key="2">
    <source>
        <dbReference type="EMBL" id="ERJ25277.1"/>
    </source>
</evidence>
<gene>
    <name evidence="2" type="ORF">ATCC51562_860</name>
</gene>
<evidence type="ECO:0000259" key="1">
    <source>
        <dbReference type="SMART" id="SM00507"/>
    </source>
</evidence>
<dbReference type="PATRIC" id="fig|1242969.3.peg.1526"/>
<dbReference type="RefSeq" id="WP_021091749.1">
    <property type="nucleotide sequence ID" value="NZ_ANNI01000009.1"/>
</dbReference>
<reference evidence="2 3" key="1">
    <citation type="journal article" date="2013" name="BMC Genomics">
        <title>Comparative genomics of Campylobacter concisus isolates reveals genetic diversity and provides insights into disease association.</title>
        <authorList>
            <person name="Deshpande N.P."/>
            <person name="Kaakoush N.O."/>
            <person name="Wilkins M.R."/>
            <person name="Mitchell H.M."/>
        </authorList>
    </citation>
    <scope>NUCLEOTIDE SEQUENCE [LARGE SCALE GENOMIC DNA]</scope>
    <source>
        <strain evidence="2 3">ATCC 51562</strain>
    </source>
</reference>